<dbReference type="Proteomes" id="UP000614609">
    <property type="component" value="Unassembled WGS sequence"/>
</dbReference>
<protein>
    <submittedName>
        <fullName evidence="1">Uncharacterized protein</fullName>
    </submittedName>
</protein>
<evidence type="ECO:0000313" key="1">
    <source>
        <dbReference type="EMBL" id="GGM73791.1"/>
    </source>
</evidence>
<accession>A0A830G378</accession>
<sequence length="59" mass="6634">MKTHIRNRQQVEQRGGYIKLAPMQDDQVAQSVSVLEESPIGTPRKSVWLGIARSGESRI</sequence>
<gene>
    <name evidence="1" type="ORF">GCM10009017_24650</name>
</gene>
<evidence type="ECO:0000313" key="2">
    <source>
        <dbReference type="Proteomes" id="UP000614609"/>
    </source>
</evidence>
<proteinExistence type="predicted"/>
<dbReference type="AlphaFoldDB" id="A0A830G378"/>
<name>A0A830G378_9EURY</name>
<comment type="caution">
    <text evidence="1">The sequence shown here is derived from an EMBL/GenBank/DDBJ whole genome shotgun (WGS) entry which is preliminary data.</text>
</comment>
<keyword evidence="2" id="KW-1185">Reference proteome</keyword>
<organism evidence="1 2">
    <name type="scientific">Halarchaeum rubridurum</name>
    <dbReference type="NCBI Taxonomy" id="489911"/>
    <lineage>
        <taxon>Archaea</taxon>
        <taxon>Methanobacteriati</taxon>
        <taxon>Methanobacteriota</taxon>
        <taxon>Stenosarchaea group</taxon>
        <taxon>Halobacteria</taxon>
        <taxon>Halobacteriales</taxon>
        <taxon>Halobacteriaceae</taxon>
    </lineage>
</organism>
<reference evidence="1" key="1">
    <citation type="journal article" date="2014" name="Int. J. Syst. Evol. Microbiol.">
        <title>Complete genome sequence of Corynebacterium casei LMG S-19264T (=DSM 44701T), isolated from a smear-ripened cheese.</title>
        <authorList>
            <consortium name="US DOE Joint Genome Institute (JGI-PGF)"/>
            <person name="Walter F."/>
            <person name="Albersmeier A."/>
            <person name="Kalinowski J."/>
            <person name="Ruckert C."/>
        </authorList>
    </citation>
    <scope>NUCLEOTIDE SEQUENCE</scope>
    <source>
        <strain evidence="1">JCM 16108</strain>
    </source>
</reference>
<dbReference type="EMBL" id="BMOO01000006">
    <property type="protein sequence ID" value="GGM73791.1"/>
    <property type="molecule type" value="Genomic_DNA"/>
</dbReference>
<reference evidence="1" key="2">
    <citation type="submission" date="2020-09" db="EMBL/GenBank/DDBJ databases">
        <authorList>
            <person name="Sun Q."/>
            <person name="Ohkuma M."/>
        </authorList>
    </citation>
    <scope>NUCLEOTIDE SEQUENCE</scope>
    <source>
        <strain evidence="1">JCM 16108</strain>
    </source>
</reference>